<keyword evidence="2" id="KW-1185">Reference proteome</keyword>
<proteinExistence type="predicted"/>
<sequence>MKFVHLTPQPNIKRIRRSGIRTGDGRRGKGVYAVPLMLLPQISGPRDTPLPSASPRSSASLWKWLAEGAHRHRHFAAIVFGDSVQHWPVDVYIELNPAIGTDWLTKLVGADVRITDENLRLARQAHQQGFLVDIQITVRDAKSLGRVLYTFLQQGHKTWSVYDDTIEVILPRPIPACLIERIIPLYRTNKQFRQMQHQVR</sequence>
<name>A0ABT7DZA0_9NEIS</name>
<protein>
    <submittedName>
        <fullName evidence="1">Uncharacterized protein</fullName>
    </submittedName>
</protein>
<gene>
    <name evidence="1" type="ORF">PZA18_13950</name>
</gene>
<dbReference type="RefSeq" id="WP_284101466.1">
    <property type="nucleotide sequence ID" value="NZ_JARRAF010000015.1"/>
</dbReference>
<accession>A0ABT7DZA0</accession>
<evidence type="ECO:0000313" key="1">
    <source>
        <dbReference type="EMBL" id="MDK2125154.1"/>
    </source>
</evidence>
<dbReference type="EMBL" id="JARRAF010000015">
    <property type="protein sequence ID" value="MDK2125154.1"/>
    <property type="molecule type" value="Genomic_DNA"/>
</dbReference>
<comment type="caution">
    <text evidence="1">The sequence shown here is derived from an EMBL/GenBank/DDBJ whole genome shotgun (WGS) entry which is preliminary data.</text>
</comment>
<dbReference type="Proteomes" id="UP001172778">
    <property type="component" value="Unassembled WGS sequence"/>
</dbReference>
<organism evidence="1 2">
    <name type="scientific">Parachitinimonas caeni</name>
    <dbReference type="NCBI Taxonomy" id="3031301"/>
    <lineage>
        <taxon>Bacteria</taxon>
        <taxon>Pseudomonadati</taxon>
        <taxon>Pseudomonadota</taxon>
        <taxon>Betaproteobacteria</taxon>
        <taxon>Neisseriales</taxon>
        <taxon>Chitinibacteraceae</taxon>
        <taxon>Parachitinimonas</taxon>
    </lineage>
</organism>
<evidence type="ECO:0000313" key="2">
    <source>
        <dbReference type="Proteomes" id="UP001172778"/>
    </source>
</evidence>
<reference evidence="1" key="1">
    <citation type="submission" date="2023-03" db="EMBL/GenBank/DDBJ databases">
        <title>Chitinimonas shenzhenensis gen. nov., sp. nov., a novel member of family Burkholderiaceae isolated from activated sludge collected in Shen Zhen, China.</title>
        <authorList>
            <person name="Wang X."/>
        </authorList>
    </citation>
    <scope>NUCLEOTIDE SEQUENCE</scope>
    <source>
        <strain evidence="1">DQS-5</strain>
    </source>
</reference>